<name>A0A235EX67_9RHOO</name>
<keyword evidence="4 8" id="KW-0677">Repeat</keyword>
<dbReference type="AlphaFoldDB" id="A0A235EX67"/>
<keyword evidence="8" id="KW-0997">Cell inner membrane</keyword>
<dbReference type="Pfam" id="PF10531">
    <property type="entry name" value="SLBB"/>
    <property type="match status" value="1"/>
</dbReference>
<evidence type="ECO:0000313" key="12">
    <source>
        <dbReference type="Proteomes" id="UP000215181"/>
    </source>
</evidence>
<dbReference type="InterPro" id="IPR017900">
    <property type="entry name" value="4Fe4S_Fe_S_CS"/>
</dbReference>
<keyword evidence="5 8" id="KW-0249">Electron transport</keyword>
<comment type="caution">
    <text evidence="11">The sequence shown here is derived from an EMBL/GenBank/DDBJ whole genome shotgun (WGS) entry which is preliminary data.</text>
</comment>
<dbReference type="GO" id="GO:0022900">
    <property type="term" value="P:electron transport chain"/>
    <property type="evidence" value="ECO:0007669"/>
    <property type="project" value="UniProtKB-UniRule"/>
</dbReference>
<feature type="binding site" evidence="8">
    <location>
        <position position="406"/>
    </location>
    <ligand>
        <name>[4Fe-4S] cluster</name>
        <dbReference type="ChEBI" id="CHEBI:49883"/>
        <label>2</label>
    </ligand>
</feature>
<feature type="compositionally biased region" description="Low complexity" evidence="9">
    <location>
        <begin position="482"/>
        <end position="495"/>
    </location>
</feature>
<dbReference type="InterPro" id="IPR019554">
    <property type="entry name" value="Soluble_ligand-bd"/>
</dbReference>
<keyword evidence="1 8" id="KW-0813">Transport</keyword>
<feature type="binding site" evidence="8">
    <location>
        <position position="373"/>
    </location>
    <ligand>
        <name>[4Fe-4S] cluster</name>
        <dbReference type="ChEBI" id="CHEBI:49883"/>
        <label>1</label>
    </ligand>
</feature>
<dbReference type="PANTHER" id="PTHR43034:SF2">
    <property type="entry name" value="ION-TRANSLOCATING OXIDOREDUCTASE COMPLEX SUBUNIT C"/>
    <property type="match status" value="1"/>
</dbReference>
<dbReference type="InterPro" id="IPR037225">
    <property type="entry name" value="Nuo51_FMN-bd_sf"/>
</dbReference>
<dbReference type="GO" id="GO:0046872">
    <property type="term" value="F:metal ion binding"/>
    <property type="evidence" value="ECO:0007669"/>
    <property type="project" value="UniProtKB-KW"/>
</dbReference>
<evidence type="ECO:0000256" key="8">
    <source>
        <dbReference type="HAMAP-Rule" id="MF_00461"/>
    </source>
</evidence>
<dbReference type="PROSITE" id="PS51379">
    <property type="entry name" value="4FE4S_FER_2"/>
    <property type="match status" value="2"/>
</dbReference>
<feature type="binding site" evidence="8">
    <location>
        <position position="412"/>
    </location>
    <ligand>
        <name>[4Fe-4S] cluster</name>
        <dbReference type="ChEBI" id="CHEBI:49883"/>
        <label>2</label>
    </ligand>
</feature>
<feature type="domain" description="4Fe-4S ferredoxin-type" evidence="10">
    <location>
        <begin position="397"/>
        <end position="426"/>
    </location>
</feature>
<proteinExistence type="inferred from homology"/>
<keyword evidence="12" id="KW-1185">Reference proteome</keyword>
<dbReference type="PANTHER" id="PTHR43034">
    <property type="entry name" value="ION-TRANSLOCATING OXIDOREDUCTASE COMPLEX SUBUNIT C"/>
    <property type="match status" value="1"/>
</dbReference>
<organism evidence="11 12">
    <name type="scientific">Thauera propionica</name>
    <dbReference type="NCBI Taxonomy" id="2019431"/>
    <lineage>
        <taxon>Bacteria</taxon>
        <taxon>Pseudomonadati</taxon>
        <taxon>Pseudomonadota</taxon>
        <taxon>Betaproteobacteria</taxon>
        <taxon>Rhodocyclales</taxon>
        <taxon>Zoogloeaceae</taxon>
        <taxon>Thauera</taxon>
    </lineage>
</organism>
<dbReference type="InterPro" id="IPR010208">
    <property type="entry name" value="Ion_transpt_RnfC/RsxC"/>
</dbReference>
<evidence type="ECO:0000256" key="9">
    <source>
        <dbReference type="SAM" id="MobiDB-lite"/>
    </source>
</evidence>
<dbReference type="Proteomes" id="UP000215181">
    <property type="component" value="Unassembled WGS sequence"/>
</dbReference>
<evidence type="ECO:0000256" key="4">
    <source>
        <dbReference type="ARBA" id="ARBA00022737"/>
    </source>
</evidence>
<accession>A0A235EX67</accession>
<evidence type="ECO:0000256" key="1">
    <source>
        <dbReference type="ARBA" id="ARBA00022448"/>
    </source>
</evidence>
<comment type="similarity">
    <text evidence="8">Belongs to the 4Fe4S bacterial-type ferredoxin family. RnfC subfamily.</text>
</comment>
<feature type="binding site" evidence="8">
    <location>
        <position position="416"/>
    </location>
    <ligand>
        <name>[4Fe-4S] cluster</name>
        <dbReference type="ChEBI" id="CHEBI:49883"/>
        <label>1</label>
    </ligand>
</feature>
<comment type="subcellular location">
    <subcellularLocation>
        <location evidence="8">Cell inner membrane</location>
        <topology evidence="8">Peripheral membrane protein</topology>
    </subcellularLocation>
</comment>
<reference evidence="11 12" key="1">
    <citation type="submission" date="2017-07" db="EMBL/GenBank/DDBJ databases">
        <title>Thauera sp. KNDSS-Mac4 genome sequence and assembly.</title>
        <authorList>
            <person name="Mayilraj S."/>
        </authorList>
    </citation>
    <scope>NUCLEOTIDE SEQUENCE [LARGE SCALE GENOMIC DNA]</scope>
    <source>
        <strain evidence="11 12">KNDSS-Mac4</strain>
    </source>
</reference>
<dbReference type="SUPFAM" id="SSF46548">
    <property type="entry name" value="alpha-helical ferredoxin"/>
    <property type="match status" value="1"/>
</dbReference>
<evidence type="ECO:0000256" key="7">
    <source>
        <dbReference type="ARBA" id="ARBA00023014"/>
    </source>
</evidence>
<evidence type="ECO:0000256" key="5">
    <source>
        <dbReference type="ARBA" id="ARBA00022982"/>
    </source>
</evidence>
<evidence type="ECO:0000256" key="3">
    <source>
        <dbReference type="ARBA" id="ARBA00022723"/>
    </source>
</evidence>
<feature type="binding site" evidence="8">
    <location>
        <position position="367"/>
    </location>
    <ligand>
        <name>[4Fe-4S] cluster</name>
        <dbReference type="ChEBI" id="CHEBI:49883"/>
        <label>1</label>
    </ligand>
</feature>
<dbReference type="Pfam" id="PF12838">
    <property type="entry name" value="Fer4_7"/>
    <property type="match status" value="1"/>
</dbReference>
<dbReference type="OrthoDB" id="9767754at2"/>
<comment type="cofactor">
    <cofactor evidence="8">
        <name>[4Fe-4S] cluster</name>
        <dbReference type="ChEBI" id="CHEBI:49883"/>
    </cofactor>
    <text evidence="8">Binds 2 [4Fe-4S] clusters per subunit.</text>
</comment>
<dbReference type="NCBIfam" id="NF003454">
    <property type="entry name" value="PRK05035.1"/>
    <property type="match status" value="1"/>
</dbReference>
<feature type="compositionally biased region" description="Polar residues" evidence="9">
    <location>
        <begin position="518"/>
        <end position="531"/>
    </location>
</feature>
<feature type="binding site" evidence="8">
    <location>
        <position position="409"/>
    </location>
    <ligand>
        <name>[4Fe-4S] cluster</name>
        <dbReference type="ChEBI" id="CHEBI:49883"/>
        <label>2</label>
    </ligand>
</feature>
<dbReference type="RefSeq" id="WP_094268646.1">
    <property type="nucleotide sequence ID" value="NZ_NOIH01000013.1"/>
</dbReference>
<dbReference type="EMBL" id="NOIH01000013">
    <property type="protein sequence ID" value="OYD53600.1"/>
    <property type="molecule type" value="Genomic_DNA"/>
</dbReference>
<evidence type="ECO:0000256" key="6">
    <source>
        <dbReference type="ARBA" id="ARBA00023004"/>
    </source>
</evidence>
<dbReference type="GO" id="GO:0005886">
    <property type="term" value="C:plasma membrane"/>
    <property type="evidence" value="ECO:0007669"/>
    <property type="project" value="UniProtKB-SubCell"/>
</dbReference>
<dbReference type="NCBIfam" id="TIGR01945">
    <property type="entry name" value="rnfC"/>
    <property type="match status" value="1"/>
</dbReference>
<keyword evidence="3 8" id="KW-0479">Metal-binding</keyword>
<dbReference type="GO" id="GO:0009055">
    <property type="term" value="F:electron transfer activity"/>
    <property type="evidence" value="ECO:0007669"/>
    <property type="project" value="InterPro"/>
</dbReference>
<keyword evidence="6 8" id="KW-0408">Iron</keyword>
<keyword evidence="8" id="KW-1278">Translocase</keyword>
<keyword evidence="7 8" id="KW-0411">Iron-sulfur</keyword>
<feature type="region of interest" description="Disordered" evidence="9">
    <location>
        <begin position="476"/>
        <end position="499"/>
    </location>
</feature>
<feature type="binding site" evidence="8">
    <location>
        <position position="377"/>
    </location>
    <ligand>
        <name>[4Fe-4S] cluster</name>
        <dbReference type="ChEBI" id="CHEBI:49883"/>
        <label>2</label>
    </ligand>
</feature>
<dbReference type="Gene3D" id="3.30.70.20">
    <property type="match status" value="1"/>
</dbReference>
<evidence type="ECO:0000256" key="2">
    <source>
        <dbReference type="ARBA" id="ARBA00022485"/>
    </source>
</evidence>
<keyword evidence="8" id="KW-1003">Cell membrane</keyword>
<keyword evidence="8" id="KW-0472">Membrane</keyword>
<dbReference type="GO" id="GO:0051539">
    <property type="term" value="F:4 iron, 4 sulfur cluster binding"/>
    <property type="evidence" value="ECO:0007669"/>
    <property type="project" value="UniProtKB-KW"/>
</dbReference>
<comment type="function">
    <text evidence="8">Part of a membrane-bound complex that couples electron transfer with translocation of ions across the membrane.</text>
</comment>
<dbReference type="Pfam" id="PF01512">
    <property type="entry name" value="Complex1_51K"/>
    <property type="match status" value="1"/>
</dbReference>
<dbReference type="InterPro" id="IPR017896">
    <property type="entry name" value="4Fe4S_Fe-S-bd"/>
</dbReference>
<evidence type="ECO:0000259" key="10">
    <source>
        <dbReference type="PROSITE" id="PS51379"/>
    </source>
</evidence>
<protein>
    <recommendedName>
        <fullName evidence="8">Ion-translocating oxidoreductase complex subunit C</fullName>
        <ecNumber evidence="8">7.-.-.-</ecNumber>
    </recommendedName>
    <alternativeName>
        <fullName evidence="8">Rnf electron transport complex subunit C</fullName>
    </alternativeName>
</protein>
<feature type="binding site" evidence="8">
    <location>
        <position position="370"/>
    </location>
    <ligand>
        <name>[4Fe-4S] cluster</name>
        <dbReference type="ChEBI" id="CHEBI:49883"/>
        <label>1</label>
    </ligand>
</feature>
<dbReference type="Gene3D" id="3.40.50.11540">
    <property type="entry name" value="NADH-ubiquinone oxidoreductase 51kDa subunit"/>
    <property type="match status" value="1"/>
</dbReference>
<evidence type="ECO:0000313" key="11">
    <source>
        <dbReference type="EMBL" id="OYD53600.1"/>
    </source>
</evidence>
<comment type="subunit">
    <text evidence="8">The complex is composed of six subunits: RnfA, RnfB, RnfC, RnfD, RnfE and RnfG.</text>
</comment>
<dbReference type="Pfam" id="PF13375">
    <property type="entry name" value="RnfC_N"/>
    <property type="match status" value="1"/>
</dbReference>
<dbReference type="InterPro" id="IPR026902">
    <property type="entry name" value="RnfC_N"/>
</dbReference>
<dbReference type="PROSITE" id="PS00198">
    <property type="entry name" value="4FE4S_FER_1"/>
    <property type="match status" value="1"/>
</dbReference>
<feature type="region of interest" description="Disordered" evidence="9">
    <location>
        <begin position="511"/>
        <end position="573"/>
    </location>
</feature>
<sequence>MITRLFKFHGGIKPDAHKHESAGAPIQRAPLPSRLIVPLRQSTRATARCIVEVGQQVLKGQRIGEPEGFLGTAVHAPTSGTVIDFGRYTMAHASGLETRCVVIQPDGEDRWIEHAPFDAEAAGREATLAWLRDCGLVGLGGATFPSHVKLGKGSGVDTLILNGAECEPWITCDDRLMRERADGILAGARILYRLIGARELVIGIEDNKPEAIEAMRAAAQRAGDAVRIQPVPALYPAGGEKQLIRVLTGIEIPYGKLGADYGVQCFNVGTAHAVYRAIAHGEPLVSRIVTLTGNVARPGNWEVLIGTPIDELLPLAEPRPDTNRYLMGGPMMGFALPRLDVPVVKGSNCIISASPTLLPPPPPEQPCIRCTECAKACPAELQPFELYWFSRSKNFGKAQEYHLFDCIECGCCAYVCPSHIPLVDYYRFAKSEIWARERDKAAADQARERFEFRNYRQEREKEEKAAKLAAKAAETRAKLSSEAGEPAAGAAAAPAETEDPKKALIAAALARAQAQKAESQPRNTDNLSPETQAEIAQIEARRKAQAGDTPPPADGAVATDTPAPAETEGSPRP</sequence>
<dbReference type="SUPFAM" id="SSF142019">
    <property type="entry name" value="Nqo1 FMN-binding domain-like"/>
    <property type="match status" value="1"/>
</dbReference>
<dbReference type="EC" id="7.-.-.-" evidence="8"/>
<feature type="domain" description="4Fe-4S ferredoxin-type" evidence="10">
    <location>
        <begin position="357"/>
        <end position="387"/>
    </location>
</feature>
<gene>
    <name evidence="8" type="primary">rnfC</name>
    <name evidence="11" type="ORF">CGK74_11635</name>
</gene>
<keyword evidence="2 8" id="KW-0004">4Fe-4S</keyword>
<dbReference type="HAMAP" id="MF_00461">
    <property type="entry name" value="RsxC_RnfC"/>
    <property type="match status" value="1"/>
</dbReference>
<dbReference type="InterPro" id="IPR011538">
    <property type="entry name" value="Nuo51_FMN-bd"/>
</dbReference>